<proteinExistence type="predicted"/>
<protein>
    <submittedName>
        <fullName evidence="2">Uncharacterized protein</fullName>
    </submittedName>
</protein>
<evidence type="ECO:0000313" key="3">
    <source>
        <dbReference type="Proteomes" id="UP001266305"/>
    </source>
</evidence>
<evidence type="ECO:0000313" key="2">
    <source>
        <dbReference type="EMBL" id="KAK2105975.1"/>
    </source>
</evidence>
<dbReference type="EMBL" id="JASSZA010000007">
    <property type="protein sequence ID" value="KAK2105975.1"/>
    <property type="molecule type" value="Genomic_DNA"/>
</dbReference>
<dbReference type="Proteomes" id="UP001266305">
    <property type="component" value="Unassembled WGS sequence"/>
</dbReference>
<evidence type="ECO:0000256" key="1">
    <source>
        <dbReference type="SAM" id="MobiDB-lite"/>
    </source>
</evidence>
<feature type="region of interest" description="Disordered" evidence="1">
    <location>
        <begin position="14"/>
        <end position="54"/>
    </location>
</feature>
<reference evidence="2 3" key="1">
    <citation type="submission" date="2023-05" db="EMBL/GenBank/DDBJ databases">
        <title>B98-5 Cell Line De Novo Hybrid Assembly: An Optical Mapping Approach.</title>
        <authorList>
            <person name="Kananen K."/>
            <person name="Auerbach J.A."/>
            <person name="Kautto E."/>
            <person name="Blachly J.S."/>
        </authorList>
    </citation>
    <scope>NUCLEOTIDE SEQUENCE [LARGE SCALE GENOMIC DNA]</scope>
    <source>
        <strain evidence="2">B95-8</strain>
        <tissue evidence="2">Cell line</tissue>
    </source>
</reference>
<gene>
    <name evidence="2" type="ORF">P7K49_015489</name>
</gene>
<name>A0ABQ9VA79_SAGOE</name>
<accession>A0ABQ9VA79</accession>
<comment type="caution">
    <text evidence="2">The sequence shown here is derived from an EMBL/GenBank/DDBJ whole genome shotgun (WGS) entry which is preliminary data.</text>
</comment>
<organism evidence="2 3">
    <name type="scientific">Saguinus oedipus</name>
    <name type="common">Cotton-top tamarin</name>
    <name type="synonym">Oedipomidas oedipus</name>
    <dbReference type="NCBI Taxonomy" id="9490"/>
    <lineage>
        <taxon>Eukaryota</taxon>
        <taxon>Metazoa</taxon>
        <taxon>Chordata</taxon>
        <taxon>Craniata</taxon>
        <taxon>Vertebrata</taxon>
        <taxon>Euteleostomi</taxon>
        <taxon>Mammalia</taxon>
        <taxon>Eutheria</taxon>
        <taxon>Euarchontoglires</taxon>
        <taxon>Primates</taxon>
        <taxon>Haplorrhini</taxon>
        <taxon>Platyrrhini</taxon>
        <taxon>Cebidae</taxon>
        <taxon>Callitrichinae</taxon>
        <taxon>Saguinus</taxon>
    </lineage>
</organism>
<sequence>MWRPWLDLGQAVWPRRPGKNKPELGIQEKGIARSLQQQMADVGEEGDQEQPGRKDLVLKYTKSGRSVISAKQMSETWRPLEGQSVCYPYGVCLPHRRTNLPLFGLLEHSGVPTTPSVHSRGMPLAAPGPHIDGECENSSAGGLKGTTGKNQSKAIKSLPGVIGTGARLIGYALGWETLADWPCNTPRKPAASSQIRLPMHSTPKPHLTERLLQTGNQRLVTHFPSGSAGAWFTHL</sequence>
<keyword evidence="3" id="KW-1185">Reference proteome</keyword>